<comment type="caution">
    <text evidence="1">The sequence shown here is derived from an EMBL/GenBank/DDBJ whole genome shotgun (WGS) entry which is preliminary data.</text>
</comment>
<feature type="non-terminal residue" evidence="1">
    <location>
        <position position="89"/>
    </location>
</feature>
<dbReference type="Proteomes" id="UP001186974">
    <property type="component" value="Unassembled WGS sequence"/>
</dbReference>
<evidence type="ECO:0000313" key="2">
    <source>
        <dbReference type="Proteomes" id="UP001186974"/>
    </source>
</evidence>
<protein>
    <submittedName>
        <fullName evidence="1">Uncharacterized protein</fullName>
    </submittedName>
</protein>
<feature type="non-terminal residue" evidence="1">
    <location>
        <position position="1"/>
    </location>
</feature>
<evidence type="ECO:0000313" key="1">
    <source>
        <dbReference type="EMBL" id="KAK3059605.1"/>
    </source>
</evidence>
<accession>A0ACC3CZF0</accession>
<keyword evidence="2" id="KW-1185">Reference proteome</keyword>
<proteinExistence type="predicted"/>
<organism evidence="1 2">
    <name type="scientific">Coniosporium uncinatum</name>
    <dbReference type="NCBI Taxonomy" id="93489"/>
    <lineage>
        <taxon>Eukaryota</taxon>
        <taxon>Fungi</taxon>
        <taxon>Dikarya</taxon>
        <taxon>Ascomycota</taxon>
        <taxon>Pezizomycotina</taxon>
        <taxon>Dothideomycetes</taxon>
        <taxon>Dothideomycetes incertae sedis</taxon>
        <taxon>Coniosporium</taxon>
    </lineage>
</organism>
<name>A0ACC3CZF0_9PEZI</name>
<reference evidence="1" key="1">
    <citation type="submission" date="2024-09" db="EMBL/GenBank/DDBJ databases">
        <title>Black Yeasts Isolated from many extreme environments.</title>
        <authorList>
            <person name="Coleine C."/>
            <person name="Stajich J.E."/>
            <person name="Selbmann L."/>
        </authorList>
    </citation>
    <scope>NUCLEOTIDE SEQUENCE</scope>
    <source>
        <strain evidence="1">CCFEE 5737</strain>
    </source>
</reference>
<gene>
    <name evidence="1" type="ORF">LTS18_010451</name>
</gene>
<dbReference type="EMBL" id="JAWDJW010009257">
    <property type="protein sequence ID" value="KAK3059605.1"/>
    <property type="molecule type" value="Genomic_DNA"/>
</dbReference>
<sequence>PLHVELSSGSKGIVIATVANNGSSDHNFLKPGNFLDDKNPVRKVHIGSASGKTPKFEGTRYDLGLENLVASVFIRIAVGQSVDPKSIQL</sequence>